<dbReference type="CDD" id="cd00223">
    <property type="entry name" value="TOPRIM_TopoIIB_SPO"/>
    <property type="match status" value="1"/>
</dbReference>
<dbReference type="RefSeq" id="XP_014564002.1">
    <property type="nucleotide sequence ID" value="XM_014708516.1"/>
</dbReference>
<evidence type="ECO:0000256" key="7">
    <source>
        <dbReference type="ARBA" id="ARBA00023029"/>
    </source>
</evidence>
<proteinExistence type="inferred from homology"/>
<evidence type="ECO:0000259" key="12">
    <source>
        <dbReference type="Pfam" id="PF21180"/>
    </source>
</evidence>
<dbReference type="PANTHER" id="PTHR10848:SF0">
    <property type="entry name" value="MEIOTIC RECOMBINATION PROTEIN SPO11"/>
    <property type="match status" value="1"/>
</dbReference>
<evidence type="ECO:0000256" key="9">
    <source>
        <dbReference type="ARBA" id="ARBA00023235"/>
    </source>
</evidence>
<keyword evidence="5" id="KW-0479">Metal-binding</keyword>
<dbReference type="PROSITE" id="PS52041">
    <property type="entry name" value="TOPO_IIB"/>
    <property type="match status" value="1"/>
</dbReference>
<dbReference type="STRING" id="1354746.A0A0B2ULU0"/>
<comment type="cofactor">
    <cofactor evidence="2">
        <name>Mg(2+)</name>
        <dbReference type="ChEBI" id="CHEBI:18420"/>
    </cofactor>
</comment>
<dbReference type="GO" id="GO:0000706">
    <property type="term" value="P:meiotic DNA double-strand break processing"/>
    <property type="evidence" value="ECO:0007669"/>
    <property type="project" value="TreeGrafter"/>
</dbReference>
<dbReference type="GO" id="GO:0042138">
    <property type="term" value="P:meiotic DNA double-strand break formation"/>
    <property type="evidence" value="ECO:0007669"/>
    <property type="project" value="TreeGrafter"/>
</dbReference>
<evidence type="ECO:0000313" key="13">
    <source>
        <dbReference type="EMBL" id="KHN69960.1"/>
    </source>
</evidence>
<dbReference type="InParanoid" id="A0A0B2ULU0"/>
<keyword evidence="14" id="KW-1185">Reference proteome</keyword>
<dbReference type="PRINTS" id="PR01550">
    <property type="entry name" value="TOP6AFAMILY"/>
</dbReference>
<dbReference type="GO" id="GO:0000228">
    <property type="term" value="C:nuclear chromosome"/>
    <property type="evidence" value="ECO:0007669"/>
    <property type="project" value="TreeGrafter"/>
</dbReference>
<dbReference type="InterPro" id="IPR034136">
    <property type="entry name" value="TOPRIM_Topo6A/Spo11"/>
</dbReference>
<sequence length="313" mass="35310">MESDKQTVAGAIRHVVEKMLCRSYAKNTFMKIKLYEILFDMALSGTTRNEREIFYMAVNTFGSQKSLNRLISGVMHETGLSKANLGIRNTLKGTFIGSIALIRTDKSNLTSSVEKLCSQSLSPQLIPDMSCVTDAFTLHPIIVVVEKDTILHRIAAVLAEEPYFSQILFVCGKGYPCRNTITLLRMLEKSSAAILGLFDFDPFGIHIYSVYKYGAKTSSNLGINSIQRIGIHAEHITSYNIYTSDFMDLNKYDISMINKLEQIDELASDALFIKQLGKKLEMEALFSTFTHVIKSIISQKLKQIHYESKQHHK</sequence>
<protein>
    <recommendedName>
        <fullName evidence="4">DNA topoisomerase (ATP-hydrolyzing)</fullName>
        <ecNumber evidence="4">5.6.2.2</ecNumber>
    </recommendedName>
</protein>
<keyword evidence="9 10" id="KW-0413">Isomerase</keyword>
<dbReference type="OrthoDB" id="5377392at2759"/>
<dbReference type="GO" id="GO:0003918">
    <property type="term" value="F:DNA topoisomerase type II (double strand cut, ATP-hydrolyzing) activity"/>
    <property type="evidence" value="ECO:0007669"/>
    <property type="project" value="UniProtKB-UniRule"/>
</dbReference>
<keyword evidence="6" id="KW-0460">Magnesium</keyword>
<evidence type="ECO:0000256" key="5">
    <source>
        <dbReference type="ARBA" id="ARBA00022723"/>
    </source>
</evidence>
<feature type="active site" description="O-(5'-phospho-DNA)-tyrosine intermediate" evidence="10">
    <location>
        <position position="55"/>
    </location>
</feature>
<gene>
    <name evidence="13" type="ORF">M896_041580</name>
</gene>
<dbReference type="Proteomes" id="UP000031056">
    <property type="component" value="Unassembled WGS sequence"/>
</dbReference>
<comment type="caution">
    <text evidence="13">The sequence shown here is derived from an EMBL/GenBank/DDBJ whole genome shotgun (WGS) entry which is preliminary data.</text>
</comment>
<evidence type="ECO:0000313" key="14">
    <source>
        <dbReference type="Proteomes" id="UP000031056"/>
    </source>
</evidence>
<dbReference type="GeneID" id="26261596"/>
<dbReference type="Pfam" id="PF21180">
    <property type="entry name" value="TOP6A-Spo11_Toprim"/>
    <property type="match status" value="1"/>
</dbReference>
<dbReference type="Gene3D" id="3.40.1360.10">
    <property type="match status" value="1"/>
</dbReference>
<organism evidence="13 14">
    <name type="scientific">Ordospora colligata OC4</name>
    <dbReference type="NCBI Taxonomy" id="1354746"/>
    <lineage>
        <taxon>Eukaryota</taxon>
        <taxon>Fungi</taxon>
        <taxon>Fungi incertae sedis</taxon>
        <taxon>Microsporidia</taxon>
        <taxon>Ordosporidae</taxon>
        <taxon>Ordospora</taxon>
    </lineage>
</organism>
<evidence type="ECO:0000256" key="8">
    <source>
        <dbReference type="ARBA" id="ARBA00023125"/>
    </source>
</evidence>
<evidence type="ECO:0000256" key="4">
    <source>
        <dbReference type="ARBA" id="ARBA00012895"/>
    </source>
</evidence>
<reference evidence="13 14" key="1">
    <citation type="journal article" date="2014" name="MBio">
        <title>The Ordospora colligata genome; evolution of extreme reduction in microsporidia and host-to-parasite horizontal gene transfer.</title>
        <authorList>
            <person name="Pombert J.-F."/>
            <person name="Haag K.L."/>
            <person name="Beidas S."/>
            <person name="Ebert D."/>
            <person name="Keeling P.J."/>
        </authorList>
    </citation>
    <scope>NUCLEOTIDE SEQUENCE [LARGE SCALE GENOMIC DNA]</scope>
    <source>
        <strain evidence="13 14">OC4</strain>
    </source>
</reference>
<dbReference type="VEuPathDB" id="MicrosporidiaDB:M896_041580"/>
<dbReference type="EC" id="5.6.2.2" evidence="4"/>
<keyword evidence="8 10" id="KW-0238">DNA-binding</keyword>
<dbReference type="GO" id="GO:0007131">
    <property type="term" value="P:reciprocal meiotic recombination"/>
    <property type="evidence" value="ECO:0007669"/>
    <property type="project" value="TreeGrafter"/>
</dbReference>
<feature type="domain" description="Topoisomerase 6 subunit A/Spo11 TOPRIM" evidence="12">
    <location>
        <begin position="142"/>
        <end position="301"/>
    </location>
</feature>
<dbReference type="FunCoup" id="A0A0B2ULU0">
    <property type="interactions" value="32"/>
</dbReference>
<evidence type="ECO:0000256" key="2">
    <source>
        <dbReference type="ARBA" id="ARBA00001946"/>
    </source>
</evidence>
<comment type="catalytic activity">
    <reaction evidence="1 10">
        <text>ATP-dependent breakage, passage and rejoining of double-stranded DNA.</text>
        <dbReference type="EC" id="5.6.2.2"/>
    </reaction>
</comment>
<feature type="domain" description="Spo11/DNA topoisomerase VI subunit A N-terminal" evidence="11">
    <location>
        <begin position="32"/>
        <end position="87"/>
    </location>
</feature>
<name>A0A0B2ULU0_9MICR</name>
<dbReference type="Pfam" id="PF04406">
    <property type="entry name" value="TP6A_N"/>
    <property type="match status" value="1"/>
</dbReference>
<evidence type="ECO:0000256" key="1">
    <source>
        <dbReference type="ARBA" id="ARBA00000185"/>
    </source>
</evidence>
<dbReference type="SUPFAM" id="SSF56726">
    <property type="entry name" value="DNA topoisomerase IV, alpha subunit"/>
    <property type="match status" value="1"/>
</dbReference>
<keyword evidence="7 10" id="KW-0799">Topoisomerase</keyword>
<dbReference type="PANTHER" id="PTHR10848">
    <property type="entry name" value="MEIOTIC RECOMBINATION PROTEIN SPO11"/>
    <property type="match status" value="1"/>
</dbReference>
<comment type="similarity">
    <text evidence="3 10">Belongs to the TOP6A family.</text>
</comment>
<dbReference type="InterPro" id="IPR013049">
    <property type="entry name" value="Spo11/TopoVI_A_N"/>
</dbReference>
<accession>A0A0B2ULU0</accession>
<dbReference type="GO" id="GO:0003677">
    <property type="term" value="F:DNA binding"/>
    <property type="evidence" value="ECO:0007669"/>
    <property type="project" value="UniProtKB-UniRule"/>
</dbReference>
<dbReference type="AlphaFoldDB" id="A0A0B2ULU0"/>
<dbReference type="GO" id="GO:0046872">
    <property type="term" value="F:metal ion binding"/>
    <property type="evidence" value="ECO:0007669"/>
    <property type="project" value="UniProtKB-KW"/>
</dbReference>
<dbReference type="InterPro" id="IPR036078">
    <property type="entry name" value="Spo11/TopoVI_A_sf"/>
</dbReference>
<evidence type="ECO:0000256" key="6">
    <source>
        <dbReference type="ARBA" id="ARBA00022842"/>
    </source>
</evidence>
<evidence type="ECO:0000256" key="3">
    <source>
        <dbReference type="ARBA" id="ARBA00006559"/>
    </source>
</evidence>
<dbReference type="EMBL" id="JOKQ01000004">
    <property type="protein sequence ID" value="KHN69960.1"/>
    <property type="molecule type" value="Genomic_DNA"/>
</dbReference>
<evidence type="ECO:0000256" key="10">
    <source>
        <dbReference type="PROSITE-ProRule" id="PRU01385"/>
    </source>
</evidence>
<evidence type="ECO:0000259" key="11">
    <source>
        <dbReference type="Pfam" id="PF04406"/>
    </source>
</evidence>
<dbReference type="GO" id="GO:0005524">
    <property type="term" value="F:ATP binding"/>
    <property type="evidence" value="ECO:0007669"/>
    <property type="project" value="InterPro"/>
</dbReference>
<dbReference type="HOGENOM" id="CLU_037229_4_0_1"/>
<dbReference type="InterPro" id="IPR002815">
    <property type="entry name" value="Spo11/TopoVI_A"/>
</dbReference>